<accession>A0A8H4R6Q9</accession>
<evidence type="ECO:0000313" key="3">
    <source>
        <dbReference type="Proteomes" id="UP000521872"/>
    </source>
</evidence>
<feature type="compositionally biased region" description="Basic and acidic residues" evidence="1">
    <location>
        <begin position="8"/>
        <end position="17"/>
    </location>
</feature>
<evidence type="ECO:0000256" key="1">
    <source>
        <dbReference type="SAM" id="MobiDB-lite"/>
    </source>
</evidence>
<name>A0A8H4R6Q9_9AGAR</name>
<proteinExistence type="predicted"/>
<protein>
    <submittedName>
        <fullName evidence="2">Uncharacterized protein</fullName>
    </submittedName>
</protein>
<sequence>MYTPPPDDPSRRSKYSDAEDSYQSGGVPGVSIAHGSDSVQEGTAQSQWETRYGWRVDILAAAAYVLGPFSEFARISTHHKAISRIFMSRSWAAWLSLGWRRNSKNAPNMYHYEPANIVACISIQNKCGIGVLSNFDS</sequence>
<dbReference type="EMBL" id="JAACJL010000001">
    <property type="protein sequence ID" value="KAF4623388.1"/>
    <property type="molecule type" value="Genomic_DNA"/>
</dbReference>
<evidence type="ECO:0000313" key="2">
    <source>
        <dbReference type="EMBL" id="KAF4623388.1"/>
    </source>
</evidence>
<keyword evidence="3" id="KW-1185">Reference proteome</keyword>
<dbReference type="Proteomes" id="UP000521872">
    <property type="component" value="Unassembled WGS sequence"/>
</dbReference>
<reference evidence="2 3" key="1">
    <citation type="submission" date="2019-12" db="EMBL/GenBank/DDBJ databases">
        <authorList>
            <person name="Floudas D."/>
            <person name="Bentzer J."/>
            <person name="Ahren D."/>
            <person name="Johansson T."/>
            <person name="Persson P."/>
            <person name="Tunlid A."/>
        </authorList>
    </citation>
    <scope>NUCLEOTIDE SEQUENCE [LARGE SCALE GENOMIC DNA]</scope>
    <source>
        <strain evidence="2 3">CBS 102.39</strain>
    </source>
</reference>
<feature type="region of interest" description="Disordered" evidence="1">
    <location>
        <begin position="1"/>
        <end position="42"/>
    </location>
</feature>
<gene>
    <name evidence="2" type="ORF">D9613_001835</name>
</gene>
<dbReference type="AlphaFoldDB" id="A0A8H4R6Q9"/>
<comment type="caution">
    <text evidence="2">The sequence shown here is derived from an EMBL/GenBank/DDBJ whole genome shotgun (WGS) entry which is preliminary data.</text>
</comment>
<organism evidence="2 3">
    <name type="scientific">Agrocybe pediades</name>
    <dbReference type="NCBI Taxonomy" id="84607"/>
    <lineage>
        <taxon>Eukaryota</taxon>
        <taxon>Fungi</taxon>
        <taxon>Dikarya</taxon>
        <taxon>Basidiomycota</taxon>
        <taxon>Agaricomycotina</taxon>
        <taxon>Agaricomycetes</taxon>
        <taxon>Agaricomycetidae</taxon>
        <taxon>Agaricales</taxon>
        <taxon>Agaricineae</taxon>
        <taxon>Strophariaceae</taxon>
        <taxon>Agrocybe</taxon>
    </lineage>
</organism>